<dbReference type="PROSITE" id="PS00109">
    <property type="entry name" value="PROTEIN_KINASE_TYR"/>
    <property type="match status" value="1"/>
</dbReference>
<dbReference type="InterPro" id="IPR011009">
    <property type="entry name" value="Kinase-like_dom_sf"/>
</dbReference>
<dbReference type="OrthoDB" id="5584477at2759"/>
<feature type="region of interest" description="Disordered" evidence="1">
    <location>
        <begin position="885"/>
        <end position="970"/>
    </location>
</feature>
<dbReference type="PANTHER" id="PTHR38248:SF2">
    <property type="entry name" value="FUNK1 11"/>
    <property type="match status" value="1"/>
</dbReference>
<protein>
    <recommendedName>
        <fullName evidence="2">Fungal-type protein kinase domain-containing protein</fullName>
    </recommendedName>
</protein>
<dbReference type="Proteomes" id="UP000053477">
    <property type="component" value="Unassembled WGS sequence"/>
</dbReference>
<dbReference type="AlphaFoldDB" id="A0A0H2RBA1"/>
<name>A0A0H2RBA1_9AGAM</name>
<evidence type="ECO:0000256" key="1">
    <source>
        <dbReference type="SAM" id="MobiDB-lite"/>
    </source>
</evidence>
<dbReference type="InterPro" id="IPR040976">
    <property type="entry name" value="Pkinase_fungal"/>
</dbReference>
<accession>A0A0H2RBA1</accession>
<proteinExistence type="predicted"/>
<dbReference type="InParanoid" id="A0A0H2RBA1"/>
<dbReference type="InterPro" id="IPR008266">
    <property type="entry name" value="Tyr_kinase_AS"/>
</dbReference>
<feature type="region of interest" description="Disordered" evidence="1">
    <location>
        <begin position="425"/>
        <end position="459"/>
    </location>
</feature>
<feature type="region of interest" description="Disordered" evidence="1">
    <location>
        <begin position="101"/>
        <end position="161"/>
    </location>
</feature>
<feature type="compositionally biased region" description="Low complexity" evidence="1">
    <location>
        <begin position="443"/>
        <end position="452"/>
    </location>
</feature>
<feature type="compositionally biased region" description="Low complexity" evidence="1">
    <location>
        <begin position="940"/>
        <end position="953"/>
    </location>
</feature>
<feature type="compositionally biased region" description="Polar residues" evidence="1">
    <location>
        <begin position="897"/>
        <end position="908"/>
    </location>
</feature>
<dbReference type="EMBL" id="KQ086181">
    <property type="protein sequence ID" value="KLO06778.1"/>
    <property type="molecule type" value="Genomic_DNA"/>
</dbReference>
<dbReference type="Pfam" id="PF17667">
    <property type="entry name" value="Pkinase_fungal"/>
    <property type="match status" value="1"/>
</dbReference>
<dbReference type="STRING" id="27342.A0A0H2RBA1"/>
<dbReference type="Gene3D" id="1.10.510.10">
    <property type="entry name" value="Transferase(Phosphotransferase) domain 1"/>
    <property type="match status" value="1"/>
</dbReference>
<evidence type="ECO:0000313" key="3">
    <source>
        <dbReference type="EMBL" id="KLO06778.1"/>
    </source>
</evidence>
<organism evidence="3 4">
    <name type="scientific">Schizopora paradoxa</name>
    <dbReference type="NCBI Taxonomy" id="27342"/>
    <lineage>
        <taxon>Eukaryota</taxon>
        <taxon>Fungi</taxon>
        <taxon>Dikarya</taxon>
        <taxon>Basidiomycota</taxon>
        <taxon>Agaricomycotina</taxon>
        <taxon>Agaricomycetes</taxon>
        <taxon>Hymenochaetales</taxon>
        <taxon>Schizoporaceae</taxon>
        <taxon>Schizopora</taxon>
    </lineage>
</organism>
<dbReference type="SUPFAM" id="SSF56112">
    <property type="entry name" value="Protein kinase-like (PK-like)"/>
    <property type="match status" value="1"/>
</dbReference>
<evidence type="ECO:0000259" key="2">
    <source>
        <dbReference type="Pfam" id="PF17667"/>
    </source>
</evidence>
<feature type="compositionally biased region" description="Basic and acidic residues" evidence="1">
    <location>
        <begin position="425"/>
        <end position="442"/>
    </location>
</feature>
<reference evidence="3 4" key="1">
    <citation type="submission" date="2015-04" db="EMBL/GenBank/DDBJ databases">
        <title>Complete genome sequence of Schizopora paradoxa KUC8140, a cosmopolitan wood degrader in East Asia.</title>
        <authorList>
            <consortium name="DOE Joint Genome Institute"/>
            <person name="Min B."/>
            <person name="Park H."/>
            <person name="Jang Y."/>
            <person name="Kim J.-J."/>
            <person name="Kim K.H."/>
            <person name="Pangilinan J."/>
            <person name="Lipzen A."/>
            <person name="Riley R."/>
            <person name="Grigoriev I.V."/>
            <person name="Spatafora J.W."/>
            <person name="Choi I.-G."/>
        </authorList>
    </citation>
    <scope>NUCLEOTIDE SEQUENCE [LARGE SCALE GENOMIC DNA]</scope>
    <source>
        <strain evidence="3 4">KUC8140</strain>
    </source>
</reference>
<gene>
    <name evidence="3" type="ORF">SCHPADRAFT_882422</name>
</gene>
<feature type="compositionally biased region" description="Low complexity" evidence="1">
    <location>
        <begin position="114"/>
        <end position="134"/>
    </location>
</feature>
<dbReference type="GO" id="GO:0004672">
    <property type="term" value="F:protein kinase activity"/>
    <property type="evidence" value="ECO:0007669"/>
    <property type="project" value="InterPro"/>
</dbReference>
<feature type="domain" description="Fungal-type protein kinase" evidence="2">
    <location>
        <begin position="194"/>
        <end position="672"/>
    </location>
</feature>
<sequence length="970" mass="107897">MTHEKIDASEKVSMNSSLVAKIVCLADVLLPDAALGFSVKEVLKTMKEDGLYASKRWKDWPEVLKPGQEKEMNEFLESIRSAMDTSLLKIAKRNAEKYSVVDRPDSQIPSVNEPTSAVSTSSPASGTPTATSLSKPVNTEDASRHSSSNSTDPSHIKPLRKISCATHKKAPGGELSKRFPDHIVVKLLVNILTVLWKQIDAIIELKYIKSDQTFSNARFQVWQYAKFIFRNQHNRRFVLGVMLLGSTMVLMYIDRSGVLISSTFDINDKPLLFLRVVAGLTYADDKYLGYDTTISVDSKKGNPTSATLSGIKYSVKNVVHAETGILGRGTVCLEVTDDLAEPSKKTTYALKDAWVDVSRAQKEAQILTKLNALNISNIPILVRHEVVQVNDVNDSTQNIRDVINKKRKKLQQAKQPRVVFIGAHEDREKTVEGKRPDAKDVAPKPAAAPADAQAKDKDKVIKPKKQKRSWYNYYAREHHRLLIWPFGRPLTAFRCLEELLLGIRDIIGVIQQLKSAGYLHRDISINNVVLAANDKKLVELLKNQGIDCHSNACAVLPRGEGEDEDSSLDEGTANDDECNKSDVGCTLTATDLLAAVESKISLPEEVRKRLEGFLIDFDYSIFAEGEDTSALADRTGTVPFMAIDVLRAPRLHLDHEYYHDLESLFYVLCWVCTVSAGPSVGRPSKEYPNSVVRGWNEEEPTEKGMERVADSKEVNMKTDKTFGRIIEDFHEYFEPIFGCILGLRKCLFPIFQEDEEVANEFKSSHDQLKSDIKTSGGADDAQLKELKKRRLRIPLGQRDAKDVFQDLYDVIDEAVSALPAEHTLAALKDTAPEPHDGAAAESEVDNCSTMACSSEYLDKYMAVRDPDDEDGDVLTHMASFSSKVISKQAEPADPSAPQATGTNDSTGSHRFKFKRKSYNEDTDDDETTNTSSSSRKKLKVAAVKAKSESAAVVRKSKQQRLDEAEFVPDS</sequence>
<dbReference type="PANTHER" id="PTHR38248">
    <property type="entry name" value="FUNK1 6"/>
    <property type="match status" value="1"/>
</dbReference>
<evidence type="ECO:0000313" key="4">
    <source>
        <dbReference type="Proteomes" id="UP000053477"/>
    </source>
</evidence>
<keyword evidence="4" id="KW-1185">Reference proteome</keyword>